<dbReference type="OrthoDB" id="343783at2759"/>
<dbReference type="PANTHER" id="PTHR15688">
    <property type="entry name" value="KINETOCHORE-ASSOCIATED PROTEIN 1"/>
    <property type="match status" value="1"/>
</dbReference>
<evidence type="ECO:0000259" key="1">
    <source>
        <dbReference type="Pfam" id="PF24515"/>
    </source>
</evidence>
<gene>
    <name evidence="3" type="primary">KNTC1</name>
    <name evidence="3" type="ORF">AVEN_244847_1</name>
</gene>
<dbReference type="GO" id="GO:0007094">
    <property type="term" value="P:mitotic spindle assembly checkpoint signaling"/>
    <property type="evidence" value="ECO:0007669"/>
    <property type="project" value="TreeGrafter"/>
</dbReference>
<keyword evidence="4" id="KW-1185">Reference proteome</keyword>
<dbReference type="Pfam" id="PF24515">
    <property type="entry name" value="ARM_KNTC1_3rd"/>
    <property type="match status" value="1"/>
</dbReference>
<dbReference type="Proteomes" id="UP000499080">
    <property type="component" value="Unassembled WGS sequence"/>
</dbReference>
<dbReference type="GO" id="GO:0031267">
    <property type="term" value="F:small GTPase binding"/>
    <property type="evidence" value="ECO:0007669"/>
    <property type="project" value="TreeGrafter"/>
</dbReference>
<dbReference type="InterPro" id="IPR055405">
    <property type="entry name" value="ARM_KNTC1_3rd"/>
</dbReference>
<organism evidence="3 4">
    <name type="scientific">Araneus ventricosus</name>
    <name type="common">Orbweaver spider</name>
    <name type="synonym">Epeira ventricosa</name>
    <dbReference type="NCBI Taxonomy" id="182803"/>
    <lineage>
        <taxon>Eukaryota</taxon>
        <taxon>Metazoa</taxon>
        <taxon>Ecdysozoa</taxon>
        <taxon>Arthropoda</taxon>
        <taxon>Chelicerata</taxon>
        <taxon>Arachnida</taxon>
        <taxon>Araneae</taxon>
        <taxon>Araneomorphae</taxon>
        <taxon>Entelegynae</taxon>
        <taxon>Araneoidea</taxon>
        <taxon>Araneidae</taxon>
        <taxon>Araneus</taxon>
    </lineage>
</organism>
<feature type="domain" description="KNTC1 second ARM-repeats" evidence="2">
    <location>
        <begin position="77"/>
        <end position="221"/>
    </location>
</feature>
<dbReference type="GO" id="GO:1990423">
    <property type="term" value="C:RZZ complex"/>
    <property type="evidence" value="ECO:0007669"/>
    <property type="project" value="TreeGrafter"/>
</dbReference>
<dbReference type="InterPro" id="IPR052802">
    <property type="entry name" value="KNTC1"/>
</dbReference>
<evidence type="ECO:0000313" key="4">
    <source>
        <dbReference type="Proteomes" id="UP000499080"/>
    </source>
</evidence>
<dbReference type="InterPro" id="IPR055404">
    <property type="entry name" value="ARM_KNTC1_2nd"/>
</dbReference>
<evidence type="ECO:0000313" key="3">
    <source>
        <dbReference type="EMBL" id="GBN00730.1"/>
    </source>
</evidence>
<dbReference type="GO" id="GO:0005828">
    <property type="term" value="C:kinetochore microtubule"/>
    <property type="evidence" value="ECO:0007669"/>
    <property type="project" value="TreeGrafter"/>
</dbReference>
<reference evidence="3 4" key="1">
    <citation type="journal article" date="2019" name="Sci. Rep.">
        <title>Orb-weaving spider Araneus ventricosus genome elucidates the spidroin gene catalogue.</title>
        <authorList>
            <person name="Kono N."/>
            <person name="Nakamura H."/>
            <person name="Ohtoshi R."/>
            <person name="Moran D.A.P."/>
            <person name="Shinohara A."/>
            <person name="Yoshida Y."/>
            <person name="Fujiwara M."/>
            <person name="Mori M."/>
            <person name="Tomita M."/>
            <person name="Arakawa K."/>
        </authorList>
    </citation>
    <scope>NUCLEOTIDE SEQUENCE [LARGE SCALE GENOMIC DNA]</scope>
</reference>
<dbReference type="AlphaFoldDB" id="A0A4Y2KFP2"/>
<dbReference type="EMBL" id="BGPR01004544">
    <property type="protein sequence ID" value="GBN00730.1"/>
    <property type="molecule type" value="Genomic_DNA"/>
</dbReference>
<protein>
    <submittedName>
        <fullName evidence="3">Kinetochore-associated protein 1</fullName>
    </submittedName>
</protein>
<proteinExistence type="predicted"/>
<dbReference type="GO" id="GO:0005737">
    <property type="term" value="C:cytoplasm"/>
    <property type="evidence" value="ECO:0007669"/>
    <property type="project" value="TreeGrafter"/>
</dbReference>
<sequence>MVADWLSHRVYLIEFSEKDLWPENGMALVAGFLNVIRSLHEKEKMGEMSFSGNLAISSIHKTFQASCFRWWFWDAEPWEERLIAVIESIHSTNRWQNAALMIVSRASVPWSERVKKLVQKGIECDCERSKEFQIQAKLVGLKEVLLKYEMQDFPINNDINLIHVLVNYIFKQNKAEVLEDVKKVLMSVSDQSRGSDIYYKYLQFALNQNKMDQVMEVFSSLSENIAVPCAKRLLRYIKLYLDNRFLIEEQKELATNMLYTGLHLVEFLKKSRKPFIEEELQIPFKSLLKLREKFDIFMTFSEVSCKSKRQAVLEAAIKDFLTSRRLLQKGTDSSDRKQRPTSCIFRLYRLGDILLFEREEVMAFLITNCLQEQEYDLVLKLCKELTESFPSSNITHVLMQVVDHFYQNFRSIKDVNFGAMVNTIYHLNSVAVTYCKEATLEKYMNTVHLSTFLSSIKSISGQYSLPIAPEYTMDSYHKWKFYPFYSDEGFQLDCENVTDFVMMACDAFVKHPNDTFVEIGSSDNDVLLTSMRQLIQHMTDRGHEVAAFRTLLYYFHMKSRISASASDIKEVYSAVFEKFYFLTYTMVQKVLSQRRVDLNFAYGLLSALPENSQFGPLKCLIKWCSSNLNRLAAVARIGIEVAKYFQKSDALSMYENIYKKASLLSRSNVRSVPMEIILHSSSHESSWPVVKDLILTQEMDLPTVYECCSAFQLPTNNVLTTYLNHILLESEKKFLNNDSTDVEVMHILEQAAAVINCIKDEELLCNNLKSLMKKISPYSYEFLLFTDKILHSLSANLQTINTGSFQKNSKILKFLKVYKRTSPITDTEIDRWSALYPTNPKLPEIASKRLPFHFFGQENPFSIINPELSASTVDIWLKIASVLKIPEDHLMIIAVKNTVLKYLKQHFSPHIVLHHDVKFVDMIDKMISKVKEPESSVACASWVANQMPSGK</sequence>
<accession>A0A4Y2KFP2</accession>
<name>A0A4Y2KFP2_ARAVE</name>
<dbReference type="PANTHER" id="PTHR15688:SF1">
    <property type="entry name" value="KINETOCHORE-ASSOCIATED PROTEIN 1"/>
    <property type="match status" value="1"/>
</dbReference>
<dbReference type="GO" id="GO:0000070">
    <property type="term" value="P:mitotic sister chromatid segregation"/>
    <property type="evidence" value="ECO:0007669"/>
    <property type="project" value="TreeGrafter"/>
</dbReference>
<dbReference type="Pfam" id="PF24516">
    <property type="entry name" value="ARM_KNTC1_2nd"/>
    <property type="match status" value="1"/>
</dbReference>
<evidence type="ECO:0000259" key="2">
    <source>
        <dbReference type="Pfam" id="PF24516"/>
    </source>
</evidence>
<feature type="domain" description="KNTC1 third ARM-repeats" evidence="1">
    <location>
        <begin position="583"/>
        <end position="785"/>
    </location>
</feature>
<comment type="caution">
    <text evidence="3">The sequence shown here is derived from an EMBL/GenBank/DDBJ whole genome shotgun (WGS) entry which is preliminary data.</text>
</comment>
<dbReference type="GO" id="GO:1903394">
    <property type="term" value="P:protein localization to kinetochore involved in kinetochore assembly"/>
    <property type="evidence" value="ECO:0007669"/>
    <property type="project" value="TreeGrafter"/>
</dbReference>